<reference evidence="1 2" key="1">
    <citation type="journal article" date="2015" name="Int. J. Syst. Evol. Microbiol.">
        <title>Novibacillus thermophilus gen. nov., sp. nov., a Gram-staining-negative and moderately thermophilic member of the family Thermoactinomycetaceae.</title>
        <authorList>
            <person name="Yang G."/>
            <person name="Chen J."/>
            <person name="Zhou S."/>
        </authorList>
    </citation>
    <scope>NUCLEOTIDE SEQUENCE [LARGE SCALE GENOMIC DNA]</scope>
    <source>
        <strain evidence="1 2">SG-1</strain>
    </source>
</reference>
<proteinExistence type="predicted"/>
<dbReference type="Proteomes" id="UP000188603">
    <property type="component" value="Chromosome"/>
</dbReference>
<dbReference type="STRING" id="1471761.B0W44_10120"/>
<gene>
    <name evidence="1" type="ORF">B0W44_10120</name>
</gene>
<dbReference type="NCBIfam" id="TIGR01595">
    <property type="entry name" value="cas_CT1132"/>
    <property type="match status" value="1"/>
</dbReference>
<dbReference type="Pfam" id="PF05107">
    <property type="entry name" value="Cas_Cas7"/>
    <property type="match status" value="1"/>
</dbReference>
<protein>
    <submittedName>
        <fullName evidence="1">CRISPR-associated protein Csh2</fullName>
    </submittedName>
</protein>
<evidence type="ECO:0000313" key="2">
    <source>
        <dbReference type="Proteomes" id="UP000188603"/>
    </source>
</evidence>
<dbReference type="AlphaFoldDB" id="A0A1U9KBX4"/>
<accession>A0A1U9KBX4</accession>
<evidence type="ECO:0000313" key="1">
    <source>
        <dbReference type="EMBL" id="AQS57493.1"/>
    </source>
</evidence>
<dbReference type="EMBL" id="CP019699">
    <property type="protein sequence ID" value="AQS57493.1"/>
    <property type="molecule type" value="Genomic_DNA"/>
</dbReference>
<dbReference type="GO" id="GO:0043571">
    <property type="term" value="P:maintenance of CRISPR repeat elements"/>
    <property type="evidence" value="ECO:0007669"/>
    <property type="project" value="InterPro"/>
</dbReference>
<dbReference type="KEGG" id="ntr:B0W44_10120"/>
<name>A0A1U9KBX4_9BACL</name>
<keyword evidence="2" id="KW-1185">Reference proteome</keyword>
<organism evidence="1 2">
    <name type="scientific">Novibacillus thermophilus</name>
    <dbReference type="NCBI Taxonomy" id="1471761"/>
    <lineage>
        <taxon>Bacteria</taxon>
        <taxon>Bacillati</taxon>
        <taxon>Bacillota</taxon>
        <taxon>Bacilli</taxon>
        <taxon>Bacillales</taxon>
        <taxon>Thermoactinomycetaceae</taxon>
        <taxon>Novibacillus</taxon>
    </lineage>
</organism>
<dbReference type="InterPro" id="IPR006482">
    <property type="entry name" value="Cas7_Csh2/Csh2"/>
</dbReference>
<dbReference type="OrthoDB" id="9776792at2"/>
<sequence length="316" mass="35689">MYSGEILFVKSVKDGIPNRDPLNESDARRIFGEEDGRISLSDVSVKRDVRDYVLARYPDGGENRDRFIFVREEKNEKGKLLGRGSLAKQIAEQVGYKEKNMEALLKQAAFDVRAFGAVYSVSKESFKLTGPVQFGWAHSLHPVETKYVQGTVVMPSKDIKVEDGVEQGKGQGTIWTTYTLPFAVFAMPGVINASIAEESGMTAEDVDLLLESLWRGTQHRQARGRGTQQPLFLLHVEYRDPFFRIGYLEDRITLYPEREAWITGEKPTSLSDVTLDVAALGELIAEYSDRIHRARLWVHHSLNVQGDVKAEVQPLW</sequence>